<proteinExistence type="predicted"/>
<sequence>MSLTGLLNNKDVNEFFKKIKPNKNEFYTLSGKTPFSNEYEEQFPYGLDISYDSTLIGTAFDYLARFEIARSIKNNKADSYKMLYYGIPKSGLNKVGIVINDRKFIERLEEYLNDTLETIKKYVNNEIDNYEILLNKVLFLARLEHCYRIGWIGTYKQLKDNELINNEIGDMSLDQLEKLINWFTDFKPNLTKELKNMLISLRECFIKTVVNENSLVIFNPTFGKASELVNGADADIYIDGTLYDFKTTKKYGYVGKDVYQIVGYYLLKNIDDKYTFYYDERCKLSSSLFNKDIDRIAFYKVRFGEIEYLKTSYLRKFNKRKVLEEFESVLKNINPNFDSIVNRLM</sequence>
<organism evidence="1 2">
    <name type="scientific">Clostridium hominis</name>
    <dbReference type="NCBI Taxonomy" id="2763036"/>
    <lineage>
        <taxon>Bacteria</taxon>
        <taxon>Bacillati</taxon>
        <taxon>Bacillota</taxon>
        <taxon>Clostridia</taxon>
        <taxon>Eubacteriales</taxon>
        <taxon>Clostridiaceae</taxon>
        <taxon>Clostridium</taxon>
    </lineage>
</organism>
<dbReference type="Proteomes" id="UP000596929">
    <property type="component" value="Unassembled WGS sequence"/>
</dbReference>
<reference evidence="1 2" key="1">
    <citation type="submission" date="2020-08" db="EMBL/GenBank/DDBJ databases">
        <title>Genome public.</title>
        <authorList>
            <person name="Liu C."/>
            <person name="Sun Q."/>
        </authorList>
    </citation>
    <scope>NUCLEOTIDE SEQUENCE [LARGE SCALE GENOMIC DNA]</scope>
    <source>
        <strain evidence="1 2">NSJ-6</strain>
    </source>
</reference>
<gene>
    <name evidence="1" type="ORF">H8S20_01645</name>
</gene>
<dbReference type="RefSeq" id="WP_186859138.1">
    <property type="nucleotide sequence ID" value="NZ_JACOOO010000001.1"/>
</dbReference>
<dbReference type="EMBL" id="JACOOO010000001">
    <property type="protein sequence ID" value="MBC5627591.1"/>
    <property type="molecule type" value="Genomic_DNA"/>
</dbReference>
<evidence type="ECO:0000313" key="1">
    <source>
        <dbReference type="EMBL" id="MBC5627591.1"/>
    </source>
</evidence>
<comment type="caution">
    <text evidence="1">The sequence shown here is derived from an EMBL/GenBank/DDBJ whole genome shotgun (WGS) entry which is preliminary data.</text>
</comment>
<protein>
    <recommendedName>
        <fullName evidence="3">Restriction endonuclease</fullName>
    </recommendedName>
</protein>
<keyword evidence="2" id="KW-1185">Reference proteome</keyword>
<name>A0ABR7D894_9CLOT</name>
<evidence type="ECO:0008006" key="3">
    <source>
        <dbReference type="Google" id="ProtNLM"/>
    </source>
</evidence>
<evidence type="ECO:0000313" key="2">
    <source>
        <dbReference type="Proteomes" id="UP000596929"/>
    </source>
</evidence>
<accession>A0ABR7D894</accession>